<evidence type="ECO:0000313" key="1">
    <source>
        <dbReference type="EMBL" id="KOS06649.1"/>
    </source>
</evidence>
<accession>A0A0N0RQS4</accession>
<name>A0A0N0RQS4_9FLAO</name>
<organism evidence="1 2">
    <name type="scientific">Flavobacterium akiainvivens</name>
    <dbReference type="NCBI Taxonomy" id="1202724"/>
    <lineage>
        <taxon>Bacteria</taxon>
        <taxon>Pseudomonadati</taxon>
        <taxon>Bacteroidota</taxon>
        <taxon>Flavobacteriia</taxon>
        <taxon>Flavobacteriales</taxon>
        <taxon>Flavobacteriaceae</taxon>
        <taxon>Flavobacterium</taxon>
    </lineage>
</organism>
<dbReference type="EMBL" id="LIYD01000005">
    <property type="protein sequence ID" value="KOS06649.1"/>
    <property type="molecule type" value="Genomic_DNA"/>
</dbReference>
<protein>
    <submittedName>
        <fullName evidence="1">Uncharacterized protein</fullName>
    </submittedName>
</protein>
<reference evidence="1 2" key="1">
    <citation type="submission" date="2015-08" db="EMBL/GenBank/DDBJ databases">
        <title>Whole genome sequence of Flavobacterium akiainvivens IK-1T, from decaying Wikstroemia oahuensis, an endemic Hawaiian shrub.</title>
        <authorList>
            <person name="Wan X."/>
            <person name="Hou S."/>
            <person name="Saito J."/>
            <person name="Donachie S."/>
        </authorList>
    </citation>
    <scope>NUCLEOTIDE SEQUENCE [LARGE SCALE GENOMIC DNA]</scope>
    <source>
        <strain evidence="1 2">IK-1</strain>
    </source>
</reference>
<dbReference type="OrthoDB" id="1923405at2"/>
<comment type="caution">
    <text evidence="1">The sequence shown here is derived from an EMBL/GenBank/DDBJ whole genome shotgun (WGS) entry which is preliminary data.</text>
</comment>
<dbReference type="PATRIC" id="fig|1202724.3.peg.2457"/>
<dbReference type="RefSeq" id="WP_054408253.1">
    <property type="nucleotide sequence ID" value="NZ_FOYA01000016.1"/>
</dbReference>
<sequence length="229" mass="26627">MIKLIPRKDITVSKKVIGSELAKIQQAFYDEDALQLYKNDNEEHLYWEKFDHLNSESSAPETFNKILSLNHRDIETFTNTLSEKVLGLLRAIESEKLIVISHLKVDFFGNRDNNFKPLVDAYARLEEIVGNNTYNEAFEVDKESLPDFIAVLFWIIRCDPGVAEYIFLFDEKEQVELFLCKYGNLHLTEFNKEQLTESRLNALGFTIIKGDEFDNFTDDLKIGGRQIEM</sequence>
<dbReference type="STRING" id="1202724.AM493_11850"/>
<gene>
    <name evidence="1" type="ORF">AM493_11850</name>
</gene>
<keyword evidence="2" id="KW-1185">Reference proteome</keyword>
<proteinExistence type="predicted"/>
<dbReference type="AlphaFoldDB" id="A0A0N0RQS4"/>
<evidence type="ECO:0000313" key="2">
    <source>
        <dbReference type="Proteomes" id="UP000037755"/>
    </source>
</evidence>
<dbReference type="Proteomes" id="UP000037755">
    <property type="component" value="Unassembled WGS sequence"/>
</dbReference>